<gene>
    <name evidence="1" type="ORF">CEW89_09835</name>
</gene>
<sequence length="68" mass="7964">MRWSSIEDKWFRFKSKAKQEWGALSDAQLDEIAGDRDRLEREIAATYGKTPDEVRFDVSSWKERVAVA</sequence>
<dbReference type="RefSeq" id="WP_096805790.1">
    <property type="nucleotide sequence ID" value="NZ_CP022196.1"/>
</dbReference>
<name>A0A291GCE5_9RHOB</name>
<dbReference type="KEGG" id="ceh:CEW89_09835"/>
<dbReference type="InterPro" id="IPR036629">
    <property type="entry name" value="YjbJ_sf"/>
</dbReference>
<dbReference type="SUPFAM" id="SSF69047">
    <property type="entry name" value="Hypothetical protein YjbJ"/>
    <property type="match status" value="1"/>
</dbReference>
<dbReference type="AlphaFoldDB" id="A0A291GCE5"/>
<evidence type="ECO:0000313" key="2">
    <source>
        <dbReference type="Proteomes" id="UP000217935"/>
    </source>
</evidence>
<accession>A0A291GCE5</accession>
<keyword evidence="2" id="KW-1185">Reference proteome</keyword>
<protein>
    <submittedName>
        <fullName evidence="1">General stress protein CsbD</fullName>
    </submittedName>
</protein>
<reference evidence="1 2" key="1">
    <citation type="submission" date="2017-06" db="EMBL/GenBank/DDBJ databases">
        <title>Celeribacter sp. TSPH2 complete genome sequence.</title>
        <authorList>
            <person name="Woo J.-H."/>
            <person name="Kim H.-S."/>
        </authorList>
    </citation>
    <scope>NUCLEOTIDE SEQUENCE [LARGE SCALE GENOMIC DNA]</scope>
    <source>
        <strain evidence="1 2">TSPH2</strain>
    </source>
</reference>
<proteinExistence type="predicted"/>
<dbReference type="STRING" id="1758178.GCA_001550095_03393"/>
<dbReference type="Gene3D" id="1.10.1470.10">
    <property type="entry name" value="YjbJ"/>
    <property type="match status" value="1"/>
</dbReference>
<dbReference type="EMBL" id="CP022196">
    <property type="protein sequence ID" value="ATG47837.1"/>
    <property type="molecule type" value="Genomic_DNA"/>
</dbReference>
<dbReference type="OrthoDB" id="7651547at2"/>
<evidence type="ECO:0000313" key="1">
    <source>
        <dbReference type="EMBL" id="ATG47837.1"/>
    </source>
</evidence>
<organism evidence="1 2">
    <name type="scientific">Celeribacter ethanolicus</name>
    <dbReference type="NCBI Taxonomy" id="1758178"/>
    <lineage>
        <taxon>Bacteria</taxon>
        <taxon>Pseudomonadati</taxon>
        <taxon>Pseudomonadota</taxon>
        <taxon>Alphaproteobacteria</taxon>
        <taxon>Rhodobacterales</taxon>
        <taxon>Roseobacteraceae</taxon>
        <taxon>Celeribacter</taxon>
    </lineage>
</organism>
<dbReference type="Proteomes" id="UP000217935">
    <property type="component" value="Chromosome"/>
</dbReference>